<evidence type="ECO:0000313" key="9">
    <source>
        <dbReference type="Proteomes" id="UP000654075"/>
    </source>
</evidence>
<evidence type="ECO:0000256" key="5">
    <source>
        <dbReference type="SAM" id="Phobius"/>
    </source>
</evidence>
<dbReference type="InterPro" id="IPR036259">
    <property type="entry name" value="MFS_trans_sf"/>
</dbReference>
<dbReference type="Gene3D" id="1.20.1250.20">
    <property type="entry name" value="MFS general substrate transporter like domains"/>
    <property type="match status" value="1"/>
</dbReference>
<evidence type="ECO:0000313" key="8">
    <source>
        <dbReference type="Proteomes" id="UP000626109"/>
    </source>
</evidence>
<evidence type="ECO:0000256" key="2">
    <source>
        <dbReference type="ARBA" id="ARBA00022692"/>
    </source>
</evidence>
<dbReference type="OrthoDB" id="422206at2759"/>
<dbReference type="SUPFAM" id="SSF103473">
    <property type="entry name" value="MFS general substrate transporter"/>
    <property type="match status" value="1"/>
</dbReference>
<protein>
    <submittedName>
        <fullName evidence="7">Uncharacterized protein</fullName>
    </submittedName>
</protein>
<feature type="transmembrane region" description="Helical" evidence="5">
    <location>
        <begin position="145"/>
        <end position="170"/>
    </location>
</feature>
<keyword evidence="3 5" id="KW-1133">Transmembrane helix</keyword>
<evidence type="ECO:0000313" key="7">
    <source>
        <dbReference type="EMBL" id="CAE8664470.1"/>
    </source>
</evidence>
<sequence>MKAVGNGSVSDVQRWWVLGLVSAMAVLQRAIWNDFGPIADEVQKEFGWHNNLMLLLQYWGPIGYLLTANAWAWSLDYGSIRTSAHAAAALVAAGSMLRCLWTQPGVWATVVINLGQFLNGLATPFMMTAGIVVSARWNFPTNERLLAMAVGVMSNYLGASIAFILGPYVIRPDTAFSLSVQQYMFCEACVAVLLLIVCVFFFPDPPEPPATDIDFPTAKKALDESIGWNHCSAAFGNLYGFWGGWGYLLWPNFGHMFGDHSDFFGDHVVTWYQTPDLGGKLAFGGGCAGMVVGVALAAFLIRPSAEILKNICLALQGPAIILVVPLGYIASTMPHQHQVILWACNILAGACFTAIFPLHYWLAQQAVPQVGAGVSSVFLARFHMKATLGFQALYLVCDNVPLPGLSAQWMNNPVLGTIALAVFAVISAQNIFNYPCPILSYQGILQNQA</sequence>
<comment type="subcellular location">
    <subcellularLocation>
        <location evidence="1">Membrane</location>
        <topology evidence="1">Multi-pass membrane protein</topology>
    </subcellularLocation>
</comment>
<organism evidence="7 8">
    <name type="scientific">Polarella glacialis</name>
    <name type="common">Dinoflagellate</name>
    <dbReference type="NCBI Taxonomy" id="89957"/>
    <lineage>
        <taxon>Eukaryota</taxon>
        <taxon>Sar</taxon>
        <taxon>Alveolata</taxon>
        <taxon>Dinophyceae</taxon>
        <taxon>Suessiales</taxon>
        <taxon>Suessiaceae</taxon>
        <taxon>Polarella</taxon>
    </lineage>
</organism>
<keyword evidence="9" id="KW-1185">Reference proteome</keyword>
<feature type="transmembrane region" description="Helical" evidence="5">
    <location>
        <begin position="182"/>
        <end position="202"/>
    </location>
</feature>
<feature type="transmembrane region" description="Helical" evidence="5">
    <location>
        <begin position="313"/>
        <end position="333"/>
    </location>
</feature>
<dbReference type="Proteomes" id="UP000654075">
    <property type="component" value="Unassembled WGS sequence"/>
</dbReference>
<gene>
    <name evidence="6" type="ORF">PGLA1383_LOCUS16911</name>
    <name evidence="7" type="ORF">PGLA2088_LOCUS15600</name>
</gene>
<feature type="transmembrane region" description="Helical" evidence="5">
    <location>
        <begin position="108"/>
        <end position="133"/>
    </location>
</feature>
<comment type="caution">
    <text evidence="7">The sequence shown here is derived from an EMBL/GenBank/DDBJ whole genome shotgun (WGS) entry which is preliminary data.</text>
</comment>
<evidence type="ECO:0000256" key="1">
    <source>
        <dbReference type="ARBA" id="ARBA00004141"/>
    </source>
</evidence>
<dbReference type="Proteomes" id="UP000626109">
    <property type="component" value="Unassembled WGS sequence"/>
</dbReference>
<dbReference type="PANTHER" id="PTHR10924:SF27">
    <property type="entry name" value="SOLUTE CARRIER FAMILY 49 MEMBER 4"/>
    <property type="match status" value="1"/>
</dbReference>
<dbReference type="EMBL" id="CAJNNV010010325">
    <property type="protein sequence ID" value="CAE8598504.1"/>
    <property type="molecule type" value="Genomic_DNA"/>
</dbReference>
<proteinExistence type="predicted"/>
<accession>A0A813IWZ4</accession>
<evidence type="ECO:0000256" key="3">
    <source>
        <dbReference type="ARBA" id="ARBA00022989"/>
    </source>
</evidence>
<name>A0A813IWZ4_POLGL</name>
<evidence type="ECO:0000256" key="4">
    <source>
        <dbReference type="ARBA" id="ARBA00023136"/>
    </source>
</evidence>
<dbReference type="EMBL" id="CAJNNW010019381">
    <property type="protein sequence ID" value="CAE8664470.1"/>
    <property type="molecule type" value="Genomic_DNA"/>
</dbReference>
<reference evidence="7" key="1">
    <citation type="submission" date="2021-02" db="EMBL/GenBank/DDBJ databases">
        <authorList>
            <person name="Dougan E. K."/>
            <person name="Rhodes N."/>
            <person name="Thang M."/>
            <person name="Chan C."/>
        </authorList>
    </citation>
    <scope>NUCLEOTIDE SEQUENCE</scope>
</reference>
<dbReference type="GO" id="GO:0016020">
    <property type="term" value="C:membrane"/>
    <property type="evidence" value="ECO:0007669"/>
    <property type="project" value="UniProtKB-SubCell"/>
</dbReference>
<feature type="transmembrane region" description="Helical" evidence="5">
    <location>
        <begin position="15"/>
        <end position="32"/>
    </location>
</feature>
<keyword evidence="4 5" id="KW-0472">Membrane</keyword>
<dbReference type="PANTHER" id="PTHR10924">
    <property type="entry name" value="MAJOR FACILITATOR SUPERFAMILY PROTEIN-RELATED"/>
    <property type="match status" value="1"/>
</dbReference>
<feature type="transmembrane region" description="Helical" evidence="5">
    <location>
        <begin position="339"/>
        <end position="362"/>
    </location>
</feature>
<feature type="transmembrane region" description="Helical" evidence="5">
    <location>
        <begin position="52"/>
        <end position="72"/>
    </location>
</feature>
<feature type="transmembrane region" description="Helical" evidence="5">
    <location>
        <begin position="281"/>
        <end position="301"/>
    </location>
</feature>
<dbReference type="InterPro" id="IPR049680">
    <property type="entry name" value="FLVCR1-2_SLC49-like"/>
</dbReference>
<dbReference type="AlphaFoldDB" id="A0A813IWZ4"/>
<evidence type="ECO:0000313" key="6">
    <source>
        <dbReference type="EMBL" id="CAE8598504.1"/>
    </source>
</evidence>
<keyword evidence="2 5" id="KW-0812">Transmembrane</keyword>